<gene>
    <name evidence="2" type="ORF">FUG_LOCUS237309</name>
</gene>
<feature type="transmembrane region" description="Helical" evidence="1">
    <location>
        <begin position="252"/>
        <end position="282"/>
    </location>
</feature>
<proteinExistence type="predicted"/>
<evidence type="ECO:0000256" key="1">
    <source>
        <dbReference type="SAM" id="Phobius"/>
    </source>
</evidence>
<feature type="transmembrane region" description="Helical" evidence="1">
    <location>
        <begin position="302"/>
        <end position="319"/>
    </location>
</feature>
<keyword evidence="1" id="KW-1133">Transmembrane helix</keyword>
<feature type="transmembrane region" description="Helical" evidence="1">
    <location>
        <begin position="756"/>
        <end position="783"/>
    </location>
</feature>
<protein>
    <submittedName>
        <fullName evidence="2">Uncharacterized protein</fullName>
    </submittedName>
</protein>
<name>A0A4E9ECU4_GIBZA</name>
<organism evidence="2">
    <name type="scientific">Gibberella zeae</name>
    <name type="common">Wheat head blight fungus</name>
    <name type="synonym">Fusarium graminearum</name>
    <dbReference type="NCBI Taxonomy" id="5518"/>
    <lineage>
        <taxon>Eukaryota</taxon>
        <taxon>Fungi</taxon>
        <taxon>Dikarya</taxon>
        <taxon>Ascomycota</taxon>
        <taxon>Pezizomycotina</taxon>
        <taxon>Sordariomycetes</taxon>
        <taxon>Hypocreomycetidae</taxon>
        <taxon>Hypocreales</taxon>
        <taxon>Nectriaceae</taxon>
        <taxon>Fusarium</taxon>
    </lineage>
</organism>
<dbReference type="AlphaFoldDB" id="A0A4E9ECU4"/>
<feature type="transmembrane region" description="Helical" evidence="1">
    <location>
        <begin position="170"/>
        <end position="193"/>
    </location>
</feature>
<keyword evidence="1" id="KW-0812">Transmembrane</keyword>
<feature type="transmembrane region" description="Helical" evidence="1">
    <location>
        <begin position="354"/>
        <end position="373"/>
    </location>
</feature>
<keyword evidence="1" id="KW-0472">Membrane</keyword>
<evidence type="ECO:0000313" key="2">
    <source>
        <dbReference type="EMBL" id="VIO57110.1"/>
    </source>
</evidence>
<accession>A0A4E9ECU4</accession>
<dbReference type="EMBL" id="CAAKMV010000127">
    <property type="protein sequence ID" value="VIO57110.1"/>
    <property type="molecule type" value="Genomic_DNA"/>
</dbReference>
<sequence>MHLNHTAALQDFWGFKCARGSKFYICEDSWAEFFGCCTSDPCADGIVVCPPDNVKALTFDAEKASEMPWQDCLTSSTSMFQVCPYVDPPFMGCCASPACEERCGAVRFSGLSQNKQNRRKLLYPKDLNLTEHSLSKVILEPISTLPPSPFAISYDHKTLSRNAALIGPGAMAAICIAVLFAVVICLGLIAKYCKGLSVKSMHKTPTYLPIISQEAVNKSESPNAASIKTVNDSDSPHLASDCKSRNATQSKITFFIGWAWDIVLTLIPICFIESAALAIAVVGLDGQKKSDYGQRVLELTRLGPSLYPILFAAVAGRFYRNLARWRLEQPGGVSLAILEQVFGSQSFATALERVFVVHTHVFLGILILSTWALSPLGGQSSSRILSFGDRTEVSNGTISYLHPAYQVSSYITRNSYLTTRASIAALYSSSLLSSPEQKRSPRDLWDLPKIPQWKSDKKVGETYPVDNEALRNGRDDYSSLIGIKLRGLDFEQGLTQYNFTVQTSYIDLQCLLENDDVLDPSRLFNEATMAPSTDLVDFRVHADIKSSLPWTEWKGLADPPPLQLFYIIKWEWMGNNGYYESAWSAINCTMQSIWIDTQFRCGPRPSAKSCYAYQQRRVKDKLSPNRLPRLMTKNHGALRQAISVWPEASSDWTSNKPSATENYIMGEVHPYAGQGFRNWTEMDREMFPAEISRRMTTAFNTFWDATLNPTGHTNITFKNLDDDSTAFEDEFNAQPFMNTTMGTMTVTHEVYRANQLWLSILLTITLFLQILAILGLVLEVLIVGPDVLGYASSLTRDNPYVRLPTAGSSLGGPERARALRNLRLQLTDVCPDDDVGYLAICAIPTKAVDQVTEQGSTEKVDQDSISGQVLSRKLDSRRIYR</sequence>
<reference evidence="2" key="1">
    <citation type="submission" date="2019-04" db="EMBL/GenBank/DDBJ databases">
        <authorList>
            <person name="Melise S."/>
            <person name="Noan J."/>
            <person name="Okalmin O."/>
        </authorList>
    </citation>
    <scope>NUCLEOTIDE SEQUENCE</scope>
    <source>
        <strain evidence="2">FN9</strain>
    </source>
</reference>